<dbReference type="SUPFAM" id="SSF63825">
    <property type="entry name" value="YWTD domain"/>
    <property type="match status" value="1"/>
</dbReference>
<reference evidence="1" key="1">
    <citation type="journal article" date="2019" name="bioRxiv">
        <title>The Genome of the Zebra Mussel, Dreissena polymorpha: A Resource for Invasive Species Research.</title>
        <authorList>
            <person name="McCartney M.A."/>
            <person name="Auch B."/>
            <person name="Kono T."/>
            <person name="Mallez S."/>
            <person name="Zhang Y."/>
            <person name="Obille A."/>
            <person name="Becker A."/>
            <person name="Abrahante J.E."/>
            <person name="Garbe J."/>
            <person name="Badalamenti J.P."/>
            <person name="Herman A."/>
            <person name="Mangelson H."/>
            <person name="Liachko I."/>
            <person name="Sullivan S."/>
            <person name="Sone E.D."/>
            <person name="Koren S."/>
            <person name="Silverstein K.A.T."/>
            <person name="Beckman K.B."/>
            <person name="Gohl D.M."/>
        </authorList>
    </citation>
    <scope>NUCLEOTIDE SEQUENCE</scope>
    <source>
        <strain evidence="1">Duluth1</strain>
        <tissue evidence="1">Whole animal</tissue>
    </source>
</reference>
<reference evidence="1" key="2">
    <citation type="submission" date="2020-11" db="EMBL/GenBank/DDBJ databases">
        <authorList>
            <person name="McCartney M.A."/>
            <person name="Auch B."/>
            <person name="Kono T."/>
            <person name="Mallez S."/>
            <person name="Becker A."/>
            <person name="Gohl D.M."/>
            <person name="Silverstein K.A.T."/>
            <person name="Koren S."/>
            <person name="Bechman K.B."/>
            <person name="Herman A."/>
            <person name="Abrahante J.E."/>
            <person name="Garbe J."/>
        </authorList>
    </citation>
    <scope>NUCLEOTIDE SEQUENCE</scope>
    <source>
        <strain evidence="1">Duluth1</strain>
        <tissue evidence="1">Whole animal</tissue>
    </source>
</reference>
<dbReference type="Proteomes" id="UP000828390">
    <property type="component" value="Unassembled WGS sequence"/>
</dbReference>
<dbReference type="AlphaFoldDB" id="A0A9D4I0E5"/>
<protein>
    <submittedName>
        <fullName evidence="1">Uncharacterized protein</fullName>
    </submittedName>
</protein>
<gene>
    <name evidence="1" type="ORF">DPMN_044304</name>
</gene>
<accession>A0A9D4I0E5</accession>
<organism evidence="1 2">
    <name type="scientific">Dreissena polymorpha</name>
    <name type="common">Zebra mussel</name>
    <name type="synonym">Mytilus polymorpha</name>
    <dbReference type="NCBI Taxonomy" id="45954"/>
    <lineage>
        <taxon>Eukaryota</taxon>
        <taxon>Metazoa</taxon>
        <taxon>Spiralia</taxon>
        <taxon>Lophotrochozoa</taxon>
        <taxon>Mollusca</taxon>
        <taxon>Bivalvia</taxon>
        <taxon>Autobranchia</taxon>
        <taxon>Heteroconchia</taxon>
        <taxon>Euheterodonta</taxon>
        <taxon>Imparidentia</taxon>
        <taxon>Neoheterodontei</taxon>
        <taxon>Myida</taxon>
        <taxon>Dreissenoidea</taxon>
        <taxon>Dreissenidae</taxon>
        <taxon>Dreissena</taxon>
    </lineage>
</organism>
<comment type="caution">
    <text evidence="1">The sequence shown here is derived from an EMBL/GenBank/DDBJ whole genome shotgun (WGS) entry which is preliminary data.</text>
</comment>
<name>A0A9D4I0E5_DREPO</name>
<dbReference type="EMBL" id="JAIWYP010000011">
    <property type="protein sequence ID" value="KAH3737711.1"/>
    <property type="molecule type" value="Genomic_DNA"/>
</dbReference>
<sequence length="86" mass="9410">MDCTLVKKIYEDSSDACTVYKCAISPDGTRIYVTDNSHDSLLTLSLDGTVQSTLDDYAHRDPIGVHVVGEEEIVTLASQEDGLHHT</sequence>
<keyword evidence="2" id="KW-1185">Reference proteome</keyword>
<evidence type="ECO:0000313" key="1">
    <source>
        <dbReference type="EMBL" id="KAH3737711.1"/>
    </source>
</evidence>
<evidence type="ECO:0000313" key="2">
    <source>
        <dbReference type="Proteomes" id="UP000828390"/>
    </source>
</evidence>
<proteinExistence type="predicted"/>